<accession>A0A0K0IWS4</accession>
<evidence type="ECO:0000256" key="1">
    <source>
        <dbReference type="SAM" id="MobiDB-lite"/>
    </source>
</evidence>
<reference evidence="2 4" key="1">
    <citation type="journal article" date="2007" name="Science">
        <title>Draft genome of the filarial nematode parasite Brugia malayi.</title>
        <authorList>
            <person name="Ghedin E."/>
            <person name="Wang S."/>
            <person name="Spiro D."/>
            <person name="Caler E."/>
            <person name="Zhao Q."/>
            <person name="Crabtree J."/>
            <person name="Allen J.E."/>
            <person name="Delcher A.L."/>
            <person name="Guiliano D.B."/>
            <person name="Miranda-Saavedra D."/>
            <person name="Angiuoli S.V."/>
            <person name="Creasy T."/>
            <person name="Amedeo P."/>
            <person name="Haas B."/>
            <person name="El-Sayed N.M."/>
            <person name="Wortman J.R."/>
            <person name="Feldblyum T."/>
            <person name="Tallon L."/>
            <person name="Schatz M."/>
            <person name="Shumway M."/>
            <person name="Koo H."/>
            <person name="Salzberg S.L."/>
            <person name="Schobel S."/>
            <person name="Pertea M."/>
            <person name="Pop M."/>
            <person name="White O."/>
            <person name="Barton G.J."/>
            <person name="Carlow C.K."/>
            <person name="Crawford M.J."/>
            <person name="Daub J."/>
            <person name="Dimmic M.W."/>
            <person name="Estes C.F."/>
            <person name="Foster J.M."/>
            <person name="Ganatra M."/>
            <person name="Gregory W.F."/>
            <person name="Johnson N.M."/>
            <person name="Jin J."/>
            <person name="Komuniecki R."/>
            <person name="Korf I."/>
            <person name="Kumar S."/>
            <person name="Laney S."/>
            <person name="Li B.W."/>
            <person name="Li W."/>
            <person name="Lindblom T.H."/>
            <person name="Lustigman S."/>
            <person name="Ma D."/>
            <person name="Maina C.V."/>
            <person name="Martin D.M."/>
            <person name="McCarter J.P."/>
            <person name="McReynolds L."/>
            <person name="Mitreva M."/>
            <person name="Nutman T.B."/>
            <person name="Parkinson J."/>
            <person name="Peregrin-Alvarez J.M."/>
            <person name="Poole C."/>
            <person name="Ren Q."/>
            <person name="Saunders L."/>
            <person name="Sluder A.E."/>
            <person name="Smith K."/>
            <person name="Stanke M."/>
            <person name="Unnasch T.R."/>
            <person name="Ware J."/>
            <person name="Wei A.D."/>
            <person name="Weil G."/>
            <person name="Williams D.J."/>
            <person name="Zhang Y."/>
            <person name="Williams S.A."/>
            <person name="Fraser-Liggett C."/>
            <person name="Slatko B."/>
            <person name="Blaxter M.L."/>
            <person name="Scott A.L."/>
        </authorList>
    </citation>
    <scope>NUCLEOTIDE SEQUENCE</scope>
    <source>
        <strain evidence="2 4">FR3</strain>
    </source>
</reference>
<name>A0A0K0IWS4_BRUMA</name>
<feature type="compositionally biased region" description="Basic and acidic residues" evidence="1">
    <location>
        <begin position="1"/>
        <end position="13"/>
    </location>
</feature>
<dbReference type="WormBase" id="Bm13070">
    <property type="protein sequence ID" value="BM25143"/>
    <property type="gene ID" value="WBGene00233331"/>
</dbReference>
<reference evidence="3" key="3">
    <citation type="submission" date="2019-04" db="EMBL/GenBank/DDBJ databases">
        <authorList>
            <person name="Howe K."/>
            <person name="Paulini M."/>
            <person name="Williams G."/>
        </authorList>
    </citation>
    <scope>NUCLEOTIDE SEQUENCE [LARGE SCALE GENOMIC DNA]</scope>
    <source>
        <strain evidence="3">FR3</strain>
    </source>
</reference>
<accession>A0A4E9ESS5</accession>
<dbReference type="GeneID" id="66057761"/>
<reference evidence="2" key="2">
    <citation type="submission" date="2012-12" db="EMBL/GenBank/DDBJ databases">
        <authorList>
            <person name="Gao Y.W."/>
            <person name="Fan S.T."/>
            <person name="Sun H.T."/>
            <person name="Wang Z."/>
            <person name="Gao X.L."/>
            <person name="Li Y.G."/>
            <person name="Wang T.C."/>
            <person name="Zhang K."/>
            <person name="Xu W.W."/>
            <person name="Yu Z.J."/>
            <person name="Xia X.Z."/>
        </authorList>
    </citation>
    <scope>NUCLEOTIDE SEQUENCE</scope>
    <source>
        <strain evidence="2">FR3</strain>
    </source>
</reference>
<proteinExistence type="predicted"/>
<dbReference type="KEGG" id="bmy:BM_BM13070"/>
<organism evidence="4 5">
    <name type="scientific">Brugia malayi</name>
    <name type="common">Filarial nematode worm</name>
    <dbReference type="NCBI Taxonomy" id="6279"/>
    <lineage>
        <taxon>Eukaryota</taxon>
        <taxon>Metazoa</taxon>
        <taxon>Ecdysozoa</taxon>
        <taxon>Nematoda</taxon>
        <taxon>Chromadorea</taxon>
        <taxon>Rhabditida</taxon>
        <taxon>Spirurina</taxon>
        <taxon>Spiruromorpha</taxon>
        <taxon>Filarioidea</taxon>
        <taxon>Onchocercidae</taxon>
        <taxon>Brugia</taxon>
    </lineage>
</organism>
<gene>
    <name evidence="2 5 6" type="ORF">Bm13070</name>
    <name evidence="3" type="ORF">BM_BM13070</name>
    <name evidence="2" type="ORF">BM_Bm13070</name>
</gene>
<evidence type="ECO:0000313" key="6">
    <source>
        <dbReference type="WormBase" id="Bm13070"/>
    </source>
</evidence>
<dbReference type="CTD" id="66057761"/>
<evidence type="ECO:0000313" key="5">
    <source>
        <dbReference type="WBParaSite" id="Bm13070.1"/>
    </source>
</evidence>
<sequence>MKCSDEQHTRDGITRSSTKNSQILKKREKKHFLMVFLWKISDLCQ</sequence>
<dbReference type="RefSeq" id="XP_042929769.1">
    <property type="nucleotide sequence ID" value="XM_043073835.1"/>
</dbReference>
<dbReference type="WBParaSite" id="Bm13070.1">
    <property type="protein sequence ID" value="Bm13070.1"/>
    <property type="gene ID" value="WBGene00233331"/>
</dbReference>
<feature type="region of interest" description="Disordered" evidence="1">
    <location>
        <begin position="1"/>
        <end position="22"/>
    </location>
</feature>
<evidence type="ECO:0000313" key="4">
    <source>
        <dbReference type="Proteomes" id="UP000006672"/>
    </source>
</evidence>
<dbReference type="EMBL" id="CAAKNF010000196">
    <property type="protein sequence ID" value="VIO86860.1"/>
    <property type="molecule type" value="Genomic_DNA"/>
</dbReference>
<dbReference type="AlphaFoldDB" id="A0A0K0IWS4"/>
<keyword evidence="4" id="KW-1185">Reference proteome</keyword>
<protein>
    <submittedName>
        <fullName evidence="2 5">Bm13070</fullName>
    </submittedName>
</protein>
<reference evidence="5" key="4">
    <citation type="submission" date="2019-12" db="UniProtKB">
        <authorList>
            <consortium name="WormBaseParasite"/>
        </authorList>
    </citation>
    <scope>IDENTIFICATION</scope>
</reference>
<dbReference type="EMBL" id="LN856931">
    <property type="protein sequence ID" value="CDP94683.1"/>
    <property type="molecule type" value="Genomic_DNA"/>
</dbReference>
<evidence type="ECO:0000313" key="2">
    <source>
        <dbReference type="EMBL" id="CDP94683.1"/>
    </source>
</evidence>
<evidence type="ECO:0000313" key="3">
    <source>
        <dbReference type="EMBL" id="VIO86860.1"/>
    </source>
</evidence>
<dbReference type="Proteomes" id="UP000006672">
    <property type="component" value="Unassembled WGS sequence"/>
</dbReference>